<reference evidence="3" key="1">
    <citation type="journal article" date="2020" name="bioRxiv">
        <title>Integrative omics analysis of Pseudomonas aeruginosa virus PA5oct highlights the molecular complexity of jumbo phages.</title>
        <authorList>
            <person name="Lood C."/>
            <person name="Danis-Wlodarczyk K."/>
            <person name="Blasdel B.G."/>
            <person name="Jang H.B."/>
            <person name="Vandenheuvel D."/>
            <person name="Briers Y."/>
            <person name="Noben J.-P."/>
            <person name="van Noort V."/>
            <person name="Drulis-Kawa Z."/>
            <person name="Lavigne R."/>
        </authorList>
    </citation>
    <scope>NUCLEOTIDE SEQUENCE [LARGE SCALE GENOMIC DNA]</scope>
</reference>
<name>A0A4Y5JXE6_9CAUD</name>
<feature type="region of interest" description="Disordered" evidence="1">
    <location>
        <begin position="70"/>
        <end position="101"/>
    </location>
</feature>
<feature type="region of interest" description="Disordered" evidence="1">
    <location>
        <begin position="118"/>
        <end position="270"/>
    </location>
</feature>
<dbReference type="EMBL" id="MK797984">
    <property type="protein sequence ID" value="QCG76033.1"/>
    <property type="molecule type" value="Genomic_DNA"/>
</dbReference>
<evidence type="ECO:0000313" key="3">
    <source>
        <dbReference type="Proteomes" id="UP000316733"/>
    </source>
</evidence>
<dbReference type="Proteomes" id="UP000316733">
    <property type="component" value="Segment"/>
</dbReference>
<accession>A0A4Y5JXE6</accession>
<organism evidence="2 3">
    <name type="scientific">Pseudomonas phage vB_PaeM_PA5oct</name>
    <dbReference type="NCBI Taxonomy" id="2163605"/>
    <lineage>
        <taxon>Viruses</taxon>
        <taxon>Duplodnaviria</taxon>
        <taxon>Heunggongvirae</taxon>
        <taxon>Uroviricota</taxon>
        <taxon>Caudoviricetes</taxon>
        <taxon>Arenbergviridae</taxon>
        <taxon>Wroclawvirus</taxon>
        <taxon>Wroclawvirus PA5oct</taxon>
    </lineage>
</organism>
<evidence type="ECO:0000256" key="1">
    <source>
        <dbReference type="SAM" id="MobiDB-lite"/>
    </source>
</evidence>
<feature type="compositionally biased region" description="Basic and acidic residues" evidence="1">
    <location>
        <begin position="145"/>
        <end position="157"/>
    </location>
</feature>
<sequence>MSHRKELEKVLDLLLNENAEQASALLHQIVVAKARDIYEQESADFEEDFVNEEVGGDSRESFIDDIKSDEEEIDADEMFDDQSSELNSEDEEEADADQDIEDKVEDLEAQLAALKAEFETLVSQEEDEPYHPNLEQDLNDAAADALEKFESLEEATKFSDSVNVDMKQEGKLAGTGNKSKTGSVDKESPFSKPTQKKNYGVDPVKFAKSTNQGAEASKKADESCDLNTEATPEKVSDPAMKQEGKLAGTGNKSKTGSVDKESPLSKAPKK</sequence>
<gene>
    <name evidence="2" type="ORF">EST35_0151</name>
</gene>
<keyword evidence="3" id="KW-1185">Reference proteome</keyword>
<feature type="compositionally biased region" description="Basic and acidic residues" evidence="1">
    <location>
        <begin position="231"/>
        <end position="244"/>
    </location>
</feature>
<proteinExistence type="predicted"/>
<protein>
    <submittedName>
        <fullName evidence="2">Structural protein</fullName>
    </submittedName>
</protein>
<evidence type="ECO:0000313" key="2">
    <source>
        <dbReference type="EMBL" id="QCG76033.1"/>
    </source>
</evidence>